<accession>A0ABX9Y9E0</accession>
<reference evidence="1 2" key="1">
    <citation type="submission" date="2018-05" db="EMBL/GenBank/DDBJ databases">
        <title>Micromonospora from Atacama Desert.</title>
        <authorList>
            <person name="Carro L."/>
            <person name="Goodfellow M."/>
            <person name="Klenk H.-P."/>
        </authorList>
    </citation>
    <scope>NUCLEOTIDE SEQUENCE [LARGE SCALE GENOMIC DNA]</scope>
    <source>
        <strain evidence="1 2">LB41</strain>
    </source>
</reference>
<evidence type="ECO:0008006" key="3">
    <source>
        <dbReference type="Google" id="ProtNLM"/>
    </source>
</evidence>
<protein>
    <recommendedName>
        <fullName evidence="3">CopG family transcriptional regulator</fullName>
    </recommendedName>
</protein>
<evidence type="ECO:0000313" key="1">
    <source>
        <dbReference type="EMBL" id="RQW97118.1"/>
    </source>
</evidence>
<dbReference type="Proteomes" id="UP000274694">
    <property type="component" value="Unassembled WGS sequence"/>
</dbReference>
<sequence length="100" mass="11412">MSYGESMTRRITISLPDDVAEYVERSQGTTSGFIADVLRRKMRADGLRARWAEHGYVVTDEDVERARRRLAQQPPITDEQHDRNMEWLRQFGDGDGAAAA</sequence>
<evidence type="ECO:0000313" key="2">
    <source>
        <dbReference type="Proteomes" id="UP000274694"/>
    </source>
</evidence>
<comment type="caution">
    <text evidence="1">The sequence shown here is derived from an EMBL/GenBank/DDBJ whole genome shotgun (WGS) entry which is preliminary data.</text>
</comment>
<name>A0ABX9Y9E0_MICCH</name>
<proteinExistence type="predicted"/>
<dbReference type="EMBL" id="QGTA01000100">
    <property type="protein sequence ID" value="RQW97118.1"/>
    <property type="molecule type" value="Genomic_DNA"/>
</dbReference>
<organism evidence="1 2">
    <name type="scientific">Micromonospora chalcea</name>
    <dbReference type="NCBI Taxonomy" id="1874"/>
    <lineage>
        <taxon>Bacteria</taxon>
        <taxon>Bacillati</taxon>
        <taxon>Actinomycetota</taxon>
        <taxon>Actinomycetes</taxon>
        <taxon>Micromonosporales</taxon>
        <taxon>Micromonosporaceae</taxon>
        <taxon>Micromonospora</taxon>
    </lineage>
</organism>
<keyword evidence="2" id="KW-1185">Reference proteome</keyword>
<gene>
    <name evidence="1" type="ORF">DLJ60_03260</name>
</gene>